<evidence type="ECO:0000256" key="1">
    <source>
        <dbReference type="SAM" id="SignalP"/>
    </source>
</evidence>
<comment type="caution">
    <text evidence="2">The sequence shown here is derived from an EMBL/GenBank/DDBJ whole genome shotgun (WGS) entry which is preliminary data.</text>
</comment>
<organism evidence="2 3">
    <name type="scientific">Candidatus Giovannonibacteria bacterium RIFCSPHIGHO2_02_43_13</name>
    <dbReference type="NCBI Taxonomy" id="1798330"/>
    <lineage>
        <taxon>Bacteria</taxon>
        <taxon>Candidatus Giovannoniibacteriota</taxon>
    </lineage>
</organism>
<reference evidence="2 3" key="1">
    <citation type="journal article" date="2016" name="Nat. Commun.">
        <title>Thousands of microbial genomes shed light on interconnected biogeochemical processes in an aquifer system.</title>
        <authorList>
            <person name="Anantharaman K."/>
            <person name="Brown C.T."/>
            <person name="Hug L.A."/>
            <person name="Sharon I."/>
            <person name="Castelle C.J."/>
            <person name="Probst A.J."/>
            <person name="Thomas B.C."/>
            <person name="Singh A."/>
            <person name="Wilkins M.J."/>
            <person name="Karaoz U."/>
            <person name="Brodie E.L."/>
            <person name="Williams K.H."/>
            <person name="Hubbard S.S."/>
            <person name="Banfield J.F."/>
        </authorList>
    </citation>
    <scope>NUCLEOTIDE SEQUENCE [LARGE SCALE GENOMIC DNA]</scope>
</reference>
<accession>A0A1F5WV22</accession>
<sequence>MKKLSLLAGFLLFMLFPVLSYAHFNGKGHVHDISKTVRTFFNPDCDTNGTCDLKRVSLIYKAYEVWFADDPDYPSYGNGIVIEYETDSVSSLEKFAVVQFIRGGAFYSSKNANGTIDKIIGTVTENFEETVQFFFPEWVIDSRDSDPAYNSDPDDGRFYYLRWNKVLGSYDNRTRQYYGAEKPNAPVVYLTDYPSGAFVGGMGAVSAAMEFKTCIYKASDVPVKTVRSDVYFAKPIICFEWQNIYIYDFDSGKFKTEQVDIPLLYKELSKE</sequence>
<evidence type="ECO:0000313" key="2">
    <source>
        <dbReference type="EMBL" id="OGF79474.1"/>
    </source>
</evidence>
<dbReference type="EMBL" id="MFHI01000001">
    <property type="protein sequence ID" value="OGF79474.1"/>
    <property type="molecule type" value="Genomic_DNA"/>
</dbReference>
<keyword evidence="1" id="KW-0732">Signal</keyword>
<feature type="signal peptide" evidence="1">
    <location>
        <begin position="1"/>
        <end position="22"/>
    </location>
</feature>
<gene>
    <name evidence="2" type="ORF">A2W54_02310</name>
</gene>
<name>A0A1F5WV22_9BACT</name>
<feature type="chain" id="PRO_5009522204" evidence="1">
    <location>
        <begin position="23"/>
        <end position="271"/>
    </location>
</feature>
<protein>
    <submittedName>
        <fullName evidence="2">Uncharacterized protein</fullName>
    </submittedName>
</protein>
<evidence type="ECO:0000313" key="3">
    <source>
        <dbReference type="Proteomes" id="UP000178425"/>
    </source>
</evidence>
<proteinExistence type="predicted"/>
<dbReference type="Proteomes" id="UP000178425">
    <property type="component" value="Unassembled WGS sequence"/>
</dbReference>
<dbReference type="AlphaFoldDB" id="A0A1F5WV22"/>